<dbReference type="EMBL" id="CP012332">
    <property type="protein sequence ID" value="AKU92603.1"/>
    <property type="molecule type" value="Genomic_DNA"/>
</dbReference>
<evidence type="ECO:0000313" key="2">
    <source>
        <dbReference type="Proteomes" id="UP000055590"/>
    </source>
</evidence>
<gene>
    <name evidence="1" type="ORF">AKJ08_2990</name>
</gene>
<sequence>MRDLHVVSDDLQSTMSRVSKIESNFPGLGLNSPGTKAVTAEFFDVIKQHPGASKVINEITSAVRGTPVRDQHLDLSSRVHVDPSRFQLDPKWVTIPQKPRVRVPPFDFSGQNAEQIMVKADSSTGTVGLAGRAGHIRGANSDDASGTGFVGIRVTAKSTGLRDGQTLRVAPLIRWDAVWHLSVLGIREGFVGAEPLAWCRGGVDLMVFDSRGLVTRAGRLELFSVRHKDTPGVKWSEKDDVTGAGLTDPLHVSFPIPPGETRFVNIDAFLEVGTKYSSIFNLAASQAGMTAQVMLVVLDPE</sequence>
<protein>
    <submittedName>
        <fullName evidence="1">Uncharacterized protein</fullName>
    </submittedName>
</protein>
<keyword evidence="2" id="KW-1185">Reference proteome</keyword>
<dbReference type="AlphaFoldDB" id="A0A0K1PGD9"/>
<name>A0A0K1PGD9_9BACT</name>
<dbReference type="KEGG" id="vin:AKJ08_2990"/>
<proteinExistence type="predicted"/>
<organism evidence="1 2">
    <name type="scientific">Vulgatibacter incomptus</name>
    <dbReference type="NCBI Taxonomy" id="1391653"/>
    <lineage>
        <taxon>Bacteria</taxon>
        <taxon>Pseudomonadati</taxon>
        <taxon>Myxococcota</taxon>
        <taxon>Myxococcia</taxon>
        <taxon>Myxococcales</taxon>
        <taxon>Cystobacterineae</taxon>
        <taxon>Vulgatibacteraceae</taxon>
        <taxon>Vulgatibacter</taxon>
    </lineage>
</organism>
<evidence type="ECO:0000313" key="1">
    <source>
        <dbReference type="EMBL" id="AKU92603.1"/>
    </source>
</evidence>
<dbReference type="Proteomes" id="UP000055590">
    <property type="component" value="Chromosome"/>
</dbReference>
<reference evidence="1 2" key="1">
    <citation type="submission" date="2015-08" db="EMBL/GenBank/DDBJ databases">
        <authorList>
            <person name="Babu N.S."/>
            <person name="Beckwith C.J."/>
            <person name="Beseler K.G."/>
            <person name="Brison A."/>
            <person name="Carone J.V."/>
            <person name="Caskin T.P."/>
            <person name="Diamond M."/>
            <person name="Durham M.E."/>
            <person name="Foxe J.M."/>
            <person name="Go M."/>
            <person name="Henderson B.A."/>
            <person name="Jones I.B."/>
            <person name="McGettigan J.A."/>
            <person name="Micheletti S.J."/>
            <person name="Nasrallah M.E."/>
            <person name="Ortiz D."/>
            <person name="Piller C.R."/>
            <person name="Privatt S.R."/>
            <person name="Schneider S.L."/>
            <person name="Sharp S."/>
            <person name="Smith T.C."/>
            <person name="Stanton J.D."/>
            <person name="Ullery H.E."/>
            <person name="Wilson R.J."/>
            <person name="Serrano M.G."/>
            <person name="Buck G."/>
            <person name="Lee V."/>
            <person name="Wang Y."/>
            <person name="Carvalho R."/>
            <person name="Voegtly L."/>
            <person name="Shi R."/>
            <person name="Duckworth R."/>
            <person name="Johnson A."/>
            <person name="Loviza R."/>
            <person name="Walstead R."/>
            <person name="Shah Z."/>
            <person name="Kiflezghi M."/>
            <person name="Wade K."/>
            <person name="Ball S.L."/>
            <person name="Bradley K.W."/>
            <person name="Asai D.J."/>
            <person name="Bowman C.A."/>
            <person name="Russell D.A."/>
            <person name="Pope W.H."/>
            <person name="Jacobs-Sera D."/>
            <person name="Hendrix R.W."/>
            <person name="Hatfull G.F."/>
        </authorList>
    </citation>
    <scope>NUCLEOTIDE SEQUENCE [LARGE SCALE GENOMIC DNA]</scope>
    <source>
        <strain evidence="1 2">DSM 27710</strain>
    </source>
</reference>
<accession>A0A0K1PGD9</accession>